<feature type="compositionally biased region" description="Polar residues" evidence="1">
    <location>
        <begin position="264"/>
        <end position="284"/>
    </location>
</feature>
<protein>
    <submittedName>
        <fullName evidence="2">Uncharacterized protein</fullName>
    </submittedName>
</protein>
<evidence type="ECO:0000256" key="1">
    <source>
        <dbReference type="SAM" id="MobiDB-lite"/>
    </source>
</evidence>
<evidence type="ECO:0000313" key="3">
    <source>
        <dbReference type="Proteomes" id="UP001239445"/>
    </source>
</evidence>
<name>A0AAJ0F9N4_9PEZI</name>
<comment type="caution">
    <text evidence="2">The sequence shown here is derived from an EMBL/GenBank/DDBJ whole genome shotgun (WGS) entry which is preliminary data.</text>
</comment>
<sequence length="541" mass="59554">MPVSRQYQDWNTSICESGEGDDCPRSWFLSCDQYGRTRYRLRQLRDDSDPLDLRGYEKCNGPCWKYGLLCFGGFYIGSGIYTAHQTGRIRATYNIWGNRYGDVAKGIFCQPCSLIQNDLEIRRREREKGVELQLSQGRRGPTPLGEENYRPIFTMPVTEKYRAEPQMTTGSKSGDEMPGYSTEQEVSDSDTIWRNWNGLPQIPHVSSPIAMDRRPKILTPISEGDSLAEERRSQQRRTSPIFPQVQNWLKSTSSSSSPSDTPTGKVSVTAQGHDSSPALTTNGTTHRRTNPRPGPGKILVKPQKIARNDKPPRKETAETPTSPRSGLRAETTTSAPDIRYPDEYRGSTGVQVPSPSESQRHNSLRADILEPSPNVSPPERNRPSGLSDPPSPQRPHDTEDGPRMPGPSSPPLLPHDPGADNIPEVWVLAERSHSLPADAVAPRDATAAGKDNIRSDELASGDTEGWESYTDSGPPGPTLPVDSQVSIPRSVHFSDSQKHPVGSEAVVGAPAPSVGHDNTPTQRAFKLLDTAPTQQPSEEPK</sequence>
<feature type="compositionally biased region" description="Basic and acidic residues" evidence="1">
    <location>
        <begin position="306"/>
        <end position="317"/>
    </location>
</feature>
<dbReference type="Pfam" id="PF04749">
    <property type="entry name" value="PLAC8"/>
    <property type="match status" value="1"/>
</dbReference>
<feature type="compositionally biased region" description="Polar residues" evidence="1">
    <location>
        <begin position="348"/>
        <end position="357"/>
    </location>
</feature>
<gene>
    <name evidence="2" type="ORF">QBC47DRAFT_5179</name>
</gene>
<feature type="region of interest" description="Disordered" evidence="1">
    <location>
        <begin position="220"/>
        <end position="520"/>
    </location>
</feature>
<reference evidence="2" key="1">
    <citation type="submission" date="2023-06" db="EMBL/GenBank/DDBJ databases">
        <title>Genome-scale phylogeny and comparative genomics of the fungal order Sordariales.</title>
        <authorList>
            <consortium name="Lawrence Berkeley National Laboratory"/>
            <person name="Hensen N."/>
            <person name="Bonometti L."/>
            <person name="Westerberg I."/>
            <person name="Brannstrom I.O."/>
            <person name="Guillou S."/>
            <person name="Cros-Aarteil S."/>
            <person name="Calhoun S."/>
            <person name="Haridas S."/>
            <person name="Kuo A."/>
            <person name="Mondo S."/>
            <person name="Pangilinan J."/>
            <person name="Riley R."/>
            <person name="Labutti K."/>
            <person name="Andreopoulos B."/>
            <person name="Lipzen A."/>
            <person name="Chen C."/>
            <person name="Yanf M."/>
            <person name="Daum C."/>
            <person name="Ng V."/>
            <person name="Clum A."/>
            <person name="Steindorff A."/>
            <person name="Ohm R."/>
            <person name="Martin F."/>
            <person name="Silar P."/>
            <person name="Natvig D."/>
            <person name="Lalanne C."/>
            <person name="Gautier V."/>
            <person name="Ament-Velasquez S.L."/>
            <person name="Kruys A."/>
            <person name="Hutchinson M.I."/>
            <person name="Powell A.J."/>
            <person name="Barry K."/>
            <person name="Miller A.N."/>
            <person name="Grigoriev I.V."/>
            <person name="Debuchy R."/>
            <person name="Gladieux P."/>
            <person name="Thoren M.H."/>
            <person name="Johannesson H."/>
        </authorList>
    </citation>
    <scope>NUCLEOTIDE SEQUENCE</scope>
    <source>
        <strain evidence="2">PSN4</strain>
    </source>
</reference>
<feature type="compositionally biased region" description="Low complexity" evidence="1">
    <location>
        <begin position="251"/>
        <end position="263"/>
    </location>
</feature>
<dbReference type="EMBL" id="MU839827">
    <property type="protein sequence ID" value="KAK1760436.1"/>
    <property type="molecule type" value="Genomic_DNA"/>
</dbReference>
<feature type="compositionally biased region" description="Low complexity" evidence="1">
    <location>
        <begin position="436"/>
        <end position="448"/>
    </location>
</feature>
<organism evidence="2 3">
    <name type="scientific">Echria macrotheca</name>
    <dbReference type="NCBI Taxonomy" id="438768"/>
    <lineage>
        <taxon>Eukaryota</taxon>
        <taxon>Fungi</taxon>
        <taxon>Dikarya</taxon>
        <taxon>Ascomycota</taxon>
        <taxon>Pezizomycotina</taxon>
        <taxon>Sordariomycetes</taxon>
        <taxon>Sordariomycetidae</taxon>
        <taxon>Sordariales</taxon>
        <taxon>Schizotheciaceae</taxon>
        <taxon>Echria</taxon>
    </lineage>
</organism>
<dbReference type="InterPro" id="IPR006461">
    <property type="entry name" value="PLAC_motif_containing"/>
</dbReference>
<proteinExistence type="predicted"/>
<feature type="compositionally biased region" description="Pro residues" evidence="1">
    <location>
        <begin position="404"/>
        <end position="414"/>
    </location>
</feature>
<feature type="region of interest" description="Disordered" evidence="1">
    <location>
        <begin position="163"/>
        <end position="188"/>
    </location>
</feature>
<evidence type="ECO:0000313" key="2">
    <source>
        <dbReference type="EMBL" id="KAK1760436.1"/>
    </source>
</evidence>
<dbReference type="Proteomes" id="UP001239445">
    <property type="component" value="Unassembled WGS sequence"/>
</dbReference>
<dbReference type="AlphaFoldDB" id="A0AAJ0F9N4"/>
<accession>A0AAJ0F9N4</accession>
<keyword evidence="3" id="KW-1185">Reference proteome</keyword>
<feature type="compositionally biased region" description="Polar residues" evidence="1">
    <location>
        <begin position="318"/>
        <end position="335"/>
    </location>
</feature>